<dbReference type="AlphaFoldDB" id="A0A124I3P2"/>
<dbReference type="GO" id="GO:0004553">
    <property type="term" value="F:hydrolase activity, hydrolyzing O-glycosyl compounds"/>
    <property type="evidence" value="ECO:0007669"/>
    <property type="project" value="TreeGrafter"/>
</dbReference>
<accession>A0A124I3P2</accession>
<evidence type="ECO:0000313" key="2">
    <source>
        <dbReference type="EMBL" id="KUN84330.1"/>
    </source>
</evidence>
<feature type="region of interest" description="Disordered" evidence="1">
    <location>
        <begin position="41"/>
        <end position="62"/>
    </location>
</feature>
<keyword evidence="3" id="KW-1185">Reference proteome</keyword>
<protein>
    <submittedName>
        <fullName evidence="2">Xylan 1,4-beta-xylosidase</fullName>
    </submittedName>
</protein>
<dbReference type="EMBL" id="LMWX01000023">
    <property type="protein sequence ID" value="KUN84330.1"/>
    <property type="molecule type" value="Genomic_DNA"/>
</dbReference>
<reference evidence="2 3" key="1">
    <citation type="submission" date="2015-10" db="EMBL/GenBank/DDBJ databases">
        <title>Draft genome sequence of Streptomyces bungoensis DSM 41781, type strain for the species Streptomyces bungoensis.</title>
        <authorList>
            <person name="Ruckert C."/>
            <person name="Winkler A."/>
            <person name="Kalinowski J."/>
            <person name="Kampfer P."/>
            <person name="Glaeser S."/>
        </authorList>
    </citation>
    <scope>NUCLEOTIDE SEQUENCE [LARGE SCALE GENOMIC DNA]</scope>
    <source>
        <strain evidence="2 3">DSM 41781</strain>
    </source>
</reference>
<dbReference type="PANTHER" id="PTHR12631:SF10">
    <property type="entry name" value="BETA-XYLOSIDASE-LIKE PROTEIN-RELATED"/>
    <property type="match status" value="1"/>
</dbReference>
<dbReference type="SUPFAM" id="SSF51445">
    <property type="entry name" value="(Trans)glycosidases"/>
    <property type="match status" value="1"/>
</dbReference>
<name>A0A124I3P2_9ACTN</name>
<proteinExistence type="predicted"/>
<dbReference type="OrthoDB" id="3500494at2"/>
<gene>
    <name evidence="2" type="ORF">AQJ66_15855</name>
</gene>
<dbReference type="PANTHER" id="PTHR12631">
    <property type="entry name" value="ALPHA-L-IDURONIDASE"/>
    <property type="match status" value="1"/>
</dbReference>
<evidence type="ECO:0000256" key="1">
    <source>
        <dbReference type="SAM" id="MobiDB-lite"/>
    </source>
</evidence>
<evidence type="ECO:0000313" key="3">
    <source>
        <dbReference type="Proteomes" id="UP000053024"/>
    </source>
</evidence>
<dbReference type="STRING" id="285568.AQJ66_15855"/>
<dbReference type="Gene3D" id="3.20.20.80">
    <property type="entry name" value="Glycosidases"/>
    <property type="match status" value="1"/>
</dbReference>
<sequence>MGRHGWGSGARRWRLTALLGAGAAVLALALTLLGALPGGGAGTGRAGDRAHGTPAHPRPSVGWGFTHTQYSADQGGGAATERVERLLAGDGGLPQDQALMGWGADNPEPVKGRYDFGALDRRIGFVRRSGGTPVITLCCSPDWMKGGRAGATDWSRAALETAPTPDHYRDFADLAAAVARRYPDVRHFLVWNEFKGFWNDAKGRWDHEGYTRLYNLVYRALKKVDRRIMVGGPYLVMDSLDPGDRNASAALRGPWGAVDQRVLDAFGYWNTHKAGADFTVVDGSSYTNDGRTLPDEFAATDKLTAVSEWVRRRTRDLPLWWAEYYVEPAGPGDGREGWSEEHRLAVHAAGLIALAKGGTGSAFYWNPERKQGTACPGCLWTPTGTAGGGRPLPLYGLLSRFGRAFPPGTRYRGVSVAPDDVPDVRVLASGRTVLVVNTLDRAINARVDGRRIGLRAYEVRWLDR</sequence>
<comment type="caution">
    <text evidence="2">The sequence shown here is derived from an EMBL/GenBank/DDBJ whole genome shotgun (WGS) entry which is preliminary data.</text>
</comment>
<dbReference type="RefSeq" id="WP_061921516.1">
    <property type="nucleotide sequence ID" value="NZ_KQ948856.1"/>
</dbReference>
<organism evidence="2 3">
    <name type="scientific">Streptomyces bungoensis</name>
    <dbReference type="NCBI Taxonomy" id="285568"/>
    <lineage>
        <taxon>Bacteria</taxon>
        <taxon>Bacillati</taxon>
        <taxon>Actinomycetota</taxon>
        <taxon>Actinomycetes</taxon>
        <taxon>Kitasatosporales</taxon>
        <taxon>Streptomycetaceae</taxon>
        <taxon>Streptomyces</taxon>
    </lineage>
</organism>
<dbReference type="InterPro" id="IPR051923">
    <property type="entry name" value="Glycosyl_Hydrolase_39"/>
</dbReference>
<dbReference type="InterPro" id="IPR017853">
    <property type="entry name" value="GH"/>
</dbReference>
<dbReference type="Proteomes" id="UP000053024">
    <property type="component" value="Unassembled WGS sequence"/>
</dbReference>